<evidence type="ECO:0000313" key="3">
    <source>
        <dbReference type="Proteomes" id="UP000332933"/>
    </source>
</evidence>
<dbReference type="EMBL" id="VJMH01006335">
    <property type="protein sequence ID" value="KAF0690751.1"/>
    <property type="molecule type" value="Genomic_DNA"/>
</dbReference>
<dbReference type="AlphaFoldDB" id="A0A485L8W1"/>
<evidence type="ECO:0000313" key="1">
    <source>
        <dbReference type="EMBL" id="KAF0690751.1"/>
    </source>
</evidence>
<name>A0A485L8W1_9STRA</name>
<reference evidence="1" key="2">
    <citation type="submission" date="2019-06" db="EMBL/GenBank/DDBJ databases">
        <title>Genomics analysis of Aphanomyces spp. identifies a new class of oomycete effector associated with host adaptation.</title>
        <authorList>
            <person name="Gaulin E."/>
        </authorList>
    </citation>
    <scope>NUCLEOTIDE SEQUENCE</scope>
    <source>
        <strain evidence="1">CBS 578.67</strain>
    </source>
</reference>
<sequence>MRLAQSWIRSISARAMSTGDDETSGMITDATYAAHEILADARDIDGMESDPAVRKRMYNRQKLRDMRREQRGELGRLHAEVQECTRRILEHPRLLPWKEVADELRQDLGVAQVRNQDLKQAAARLRHVLQVLVPWTQAMPCGVVRFLHLYLPVRLTCTRKASLLPHQSDWRHNALLGATGDVRGLSYKWITERLYHNTDMALAQYERGNEGMVSLVESRDDAMSYVVIRDQRIVSASLAQVTEAHRRIYCRVPLTTRLDHKVIVDAFGDEEENIVHRFVGAGEPSEVSRLFEGETRSVLVATNIGVDDSSENAAVVGDGPRRHNTQQGWIVNDRLSDNVTRVREFWTLGFPALPSLQAYAVAMGMDPHGMEIDDVYAAYTRRQESALREMLQHCRGLFYDALRGVQADQPHPSPNLASFYAILPVVTRRS</sequence>
<dbReference type="EMBL" id="CAADRA010006356">
    <property type="protein sequence ID" value="VFT94613.1"/>
    <property type="molecule type" value="Genomic_DNA"/>
</dbReference>
<gene>
    <name evidence="2" type="primary">Aste57867_17870</name>
    <name evidence="1" type="ORF">As57867_017809</name>
    <name evidence="2" type="ORF">ASTE57867_17870</name>
</gene>
<reference evidence="2 3" key="1">
    <citation type="submission" date="2019-03" db="EMBL/GenBank/DDBJ databases">
        <authorList>
            <person name="Gaulin E."/>
            <person name="Dumas B."/>
        </authorList>
    </citation>
    <scope>NUCLEOTIDE SEQUENCE [LARGE SCALE GENOMIC DNA]</scope>
    <source>
        <strain evidence="2">CBS 568.67</strain>
    </source>
</reference>
<organism evidence="2 3">
    <name type="scientific">Aphanomyces stellatus</name>
    <dbReference type="NCBI Taxonomy" id="120398"/>
    <lineage>
        <taxon>Eukaryota</taxon>
        <taxon>Sar</taxon>
        <taxon>Stramenopiles</taxon>
        <taxon>Oomycota</taxon>
        <taxon>Saprolegniomycetes</taxon>
        <taxon>Saprolegniales</taxon>
        <taxon>Verrucalvaceae</taxon>
        <taxon>Aphanomyces</taxon>
    </lineage>
</organism>
<dbReference type="Proteomes" id="UP000332933">
    <property type="component" value="Unassembled WGS sequence"/>
</dbReference>
<protein>
    <submittedName>
        <fullName evidence="2">Aste57867_17870 protein</fullName>
    </submittedName>
</protein>
<accession>A0A485L8W1</accession>
<keyword evidence="3" id="KW-1185">Reference proteome</keyword>
<proteinExistence type="predicted"/>
<evidence type="ECO:0000313" key="2">
    <source>
        <dbReference type="EMBL" id="VFT94613.1"/>
    </source>
</evidence>